<dbReference type="Gene3D" id="3.40.50.720">
    <property type="entry name" value="NAD(P)-binding Rossmann-like Domain"/>
    <property type="match status" value="1"/>
</dbReference>
<dbReference type="PANTHER" id="PTHR48079">
    <property type="entry name" value="PROTEIN YEEZ"/>
    <property type="match status" value="1"/>
</dbReference>
<dbReference type="EMBL" id="CP078077">
    <property type="protein sequence ID" value="UPL15901.1"/>
    <property type="molecule type" value="Genomic_DNA"/>
</dbReference>
<protein>
    <recommendedName>
        <fullName evidence="3">RmlD-like substrate binding domain-containing protein</fullName>
    </recommendedName>
</protein>
<evidence type="ECO:0000313" key="2">
    <source>
        <dbReference type="Proteomes" id="UP000831963"/>
    </source>
</evidence>
<dbReference type="Proteomes" id="UP000831963">
    <property type="component" value="Chromosome"/>
</dbReference>
<dbReference type="InterPro" id="IPR036291">
    <property type="entry name" value="NAD(P)-bd_dom_sf"/>
</dbReference>
<evidence type="ECO:0008006" key="3">
    <source>
        <dbReference type="Google" id="ProtNLM"/>
    </source>
</evidence>
<dbReference type="PANTHER" id="PTHR48079:SF6">
    <property type="entry name" value="NAD(P)-BINDING DOMAIN-CONTAINING PROTEIN-RELATED"/>
    <property type="match status" value="1"/>
</dbReference>
<name>A0ABY4ISX8_9MICO</name>
<gene>
    <name evidence="1" type="ORF">KV396_16130</name>
</gene>
<keyword evidence="2" id="KW-1185">Reference proteome</keyword>
<dbReference type="InterPro" id="IPR051783">
    <property type="entry name" value="NAD(P)-dependent_oxidoreduct"/>
</dbReference>
<dbReference type="RefSeq" id="WP_247632017.1">
    <property type="nucleotide sequence ID" value="NZ_CP078077.1"/>
</dbReference>
<evidence type="ECO:0000313" key="1">
    <source>
        <dbReference type="EMBL" id="UPL15901.1"/>
    </source>
</evidence>
<sequence>MNTFPAHETRPVRRTLLVGFGKLGARLAPSLISDGSEVFALRRSASDLPAGVIGIEADVASPLPVELPAIDSLVVTLPPGEGVDAYRVALGHIVRALPAIPERTVFVSSTGVFAGEEPDHVLTERTLPHPQTERAQAIRDGELAAQELLSAVVLRPAGIYGPGRDFLIRRVREHAEVDYRRWTNRIHESDLVRTIDTLLRMASPPVLLHAVDEEPVRLGEVVTYIADLLGVEPPPDAGAHRDSGHVLDGALLRRVVGPLEFPSFRSGYDAMHR</sequence>
<accession>A0ABY4ISX8</accession>
<reference evidence="1 2" key="1">
    <citation type="submission" date="2021-06" db="EMBL/GenBank/DDBJ databases">
        <title>Genome-based taxonomic framework of Microbacterium strains isolated from marine environment, the description of four new species and reclassification of four preexisting species.</title>
        <authorList>
            <person name="Lee S.D."/>
            <person name="Kim S.-M."/>
            <person name="Byeon Y.-S."/>
            <person name="Yang H.L."/>
            <person name="Kim I.S."/>
        </authorList>
    </citation>
    <scope>NUCLEOTIDE SEQUENCE [LARGE SCALE GENOMIC DNA]</scope>
    <source>
        <strain evidence="1 2">SSW1-36</strain>
    </source>
</reference>
<dbReference type="SUPFAM" id="SSF51735">
    <property type="entry name" value="NAD(P)-binding Rossmann-fold domains"/>
    <property type="match status" value="1"/>
</dbReference>
<proteinExistence type="predicted"/>
<organism evidence="1 2">
    <name type="scientific">Microbacterium galbinum</name>
    <dbReference type="NCBI Taxonomy" id="2851646"/>
    <lineage>
        <taxon>Bacteria</taxon>
        <taxon>Bacillati</taxon>
        <taxon>Actinomycetota</taxon>
        <taxon>Actinomycetes</taxon>
        <taxon>Micrococcales</taxon>
        <taxon>Microbacteriaceae</taxon>
        <taxon>Microbacterium</taxon>
    </lineage>
</organism>